<dbReference type="InterPro" id="IPR009091">
    <property type="entry name" value="RCC1/BLIP-II"/>
</dbReference>
<reference evidence="4" key="2">
    <citation type="submission" date="2024-10" db="UniProtKB">
        <authorList>
            <consortium name="EnsemblProtists"/>
        </authorList>
    </citation>
    <scope>IDENTIFICATION</scope>
</reference>
<dbReference type="Proteomes" id="UP000013827">
    <property type="component" value="Unassembled WGS sequence"/>
</dbReference>
<reference evidence="5" key="1">
    <citation type="journal article" date="2013" name="Nature">
        <title>Pan genome of the phytoplankton Emiliania underpins its global distribution.</title>
        <authorList>
            <person name="Read B.A."/>
            <person name="Kegel J."/>
            <person name="Klute M.J."/>
            <person name="Kuo A."/>
            <person name="Lefebvre S.C."/>
            <person name="Maumus F."/>
            <person name="Mayer C."/>
            <person name="Miller J."/>
            <person name="Monier A."/>
            <person name="Salamov A."/>
            <person name="Young J."/>
            <person name="Aguilar M."/>
            <person name="Claverie J.M."/>
            <person name="Frickenhaus S."/>
            <person name="Gonzalez K."/>
            <person name="Herman E.K."/>
            <person name="Lin Y.C."/>
            <person name="Napier J."/>
            <person name="Ogata H."/>
            <person name="Sarno A.F."/>
            <person name="Shmutz J."/>
            <person name="Schroeder D."/>
            <person name="de Vargas C."/>
            <person name="Verret F."/>
            <person name="von Dassow P."/>
            <person name="Valentin K."/>
            <person name="Van de Peer Y."/>
            <person name="Wheeler G."/>
            <person name="Dacks J.B."/>
            <person name="Delwiche C.F."/>
            <person name="Dyhrman S.T."/>
            <person name="Glockner G."/>
            <person name="John U."/>
            <person name="Richards T."/>
            <person name="Worden A.Z."/>
            <person name="Zhang X."/>
            <person name="Grigoriev I.V."/>
            <person name="Allen A.E."/>
            <person name="Bidle K."/>
            <person name="Borodovsky M."/>
            <person name="Bowler C."/>
            <person name="Brownlee C."/>
            <person name="Cock J.M."/>
            <person name="Elias M."/>
            <person name="Gladyshev V.N."/>
            <person name="Groth M."/>
            <person name="Guda C."/>
            <person name="Hadaegh A."/>
            <person name="Iglesias-Rodriguez M.D."/>
            <person name="Jenkins J."/>
            <person name="Jones B.M."/>
            <person name="Lawson T."/>
            <person name="Leese F."/>
            <person name="Lindquist E."/>
            <person name="Lobanov A."/>
            <person name="Lomsadze A."/>
            <person name="Malik S.B."/>
            <person name="Marsh M.E."/>
            <person name="Mackinder L."/>
            <person name="Mock T."/>
            <person name="Mueller-Roeber B."/>
            <person name="Pagarete A."/>
            <person name="Parker M."/>
            <person name="Probert I."/>
            <person name="Quesneville H."/>
            <person name="Raines C."/>
            <person name="Rensing S.A."/>
            <person name="Riano-Pachon D.M."/>
            <person name="Richier S."/>
            <person name="Rokitta S."/>
            <person name="Shiraiwa Y."/>
            <person name="Soanes D.M."/>
            <person name="van der Giezen M."/>
            <person name="Wahlund T.M."/>
            <person name="Williams B."/>
            <person name="Wilson W."/>
            <person name="Wolfe G."/>
            <person name="Wurch L.L."/>
        </authorList>
    </citation>
    <scope>NUCLEOTIDE SEQUENCE</scope>
</reference>
<dbReference type="InterPro" id="IPR000408">
    <property type="entry name" value="Reg_chr_condens"/>
</dbReference>
<dbReference type="RefSeq" id="XP_005761231.1">
    <property type="nucleotide sequence ID" value="XM_005761174.1"/>
</dbReference>
<accession>A0A0D3IC17</accession>
<evidence type="ECO:0000256" key="1">
    <source>
        <dbReference type="ARBA" id="ARBA00022737"/>
    </source>
</evidence>
<keyword evidence="5" id="KW-1185">Reference proteome</keyword>
<protein>
    <recommendedName>
        <fullName evidence="3">RCC1-like domain-containing protein</fullName>
    </recommendedName>
</protein>
<feature type="repeat" description="RCC1" evidence="2">
    <location>
        <begin position="121"/>
        <end position="172"/>
    </location>
</feature>
<dbReference type="Gene3D" id="2.130.10.30">
    <property type="entry name" value="Regulator of chromosome condensation 1/beta-lactamase-inhibitor protein II"/>
    <property type="match status" value="1"/>
</dbReference>
<dbReference type="HOGENOM" id="CLU_005210_2_2_1"/>
<dbReference type="STRING" id="2903.R1BHG3"/>
<evidence type="ECO:0000313" key="5">
    <source>
        <dbReference type="Proteomes" id="UP000013827"/>
    </source>
</evidence>
<dbReference type="PROSITE" id="PS50012">
    <property type="entry name" value="RCC1_3"/>
    <property type="match status" value="5"/>
</dbReference>
<name>A0A0D3IC17_EMIH1</name>
<evidence type="ECO:0000313" key="4">
    <source>
        <dbReference type="EnsemblProtists" id="EOD08802"/>
    </source>
</evidence>
<dbReference type="InterPro" id="IPR051625">
    <property type="entry name" value="Signaling_Regulatory_Domain"/>
</dbReference>
<evidence type="ECO:0000259" key="3">
    <source>
        <dbReference type="Pfam" id="PF25390"/>
    </source>
</evidence>
<dbReference type="PaxDb" id="2903-EOD08802"/>
<dbReference type="InterPro" id="IPR058923">
    <property type="entry name" value="RCC1-like_dom"/>
</dbReference>
<evidence type="ECO:0000256" key="2">
    <source>
        <dbReference type="PROSITE-ProRule" id="PRU00235"/>
    </source>
</evidence>
<dbReference type="eggNOG" id="KOG1426">
    <property type="taxonomic scope" value="Eukaryota"/>
</dbReference>
<keyword evidence="1" id="KW-0677">Repeat</keyword>
<proteinExistence type="predicted"/>
<dbReference type="EnsemblProtists" id="EOD08802">
    <property type="protein sequence ID" value="EOD08802"/>
    <property type="gene ID" value="EMIHUDRAFT_358730"/>
</dbReference>
<feature type="repeat" description="RCC1" evidence="2">
    <location>
        <begin position="17"/>
        <end position="68"/>
    </location>
</feature>
<dbReference type="Pfam" id="PF25390">
    <property type="entry name" value="WD40_RLD"/>
    <property type="match status" value="1"/>
</dbReference>
<dbReference type="AlphaFoldDB" id="A0A0D3IC17"/>
<feature type="repeat" description="RCC1" evidence="2">
    <location>
        <begin position="225"/>
        <end position="260"/>
    </location>
</feature>
<feature type="repeat" description="RCC1" evidence="2">
    <location>
        <begin position="173"/>
        <end position="224"/>
    </location>
</feature>
<feature type="repeat" description="RCC1" evidence="2">
    <location>
        <begin position="69"/>
        <end position="120"/>
    </location>
</feature>
<dbReference type="PANTHER" id="PTHR22872">
    <property type="entry name" value="BTK-BINDING PROTEIN-RELATED"/>
    <property type="match status" value="1"/>
</dbReference>
<organism evidence="4 5">
    <name type="scientific">Emiliania huxleyi (strain CCMP1516)</name>
    <dbReference type="NCBI Taxonomy" id="280463"/>
    <lineage>
        <taxon>Eukaryota</taxon>
        <taxon>Haptista</taxon>
        <taxon>Haptophyta</taxon>
        <taxon>Prymnesiophyceae</taxon>
        <taxon>Isochrysidales</taxon>
        <taxon>Noelaerhabdaceae</taxon>
        <taxon>Emiliania</taxon>
    </lineage>
</organism>
<dbReference type="OMA" id="LCATQGH"/>
<feature type="domain" description="RCC1-like" evidence="3">
    <location>
        <begin position="2"/>
        <end position="254"/>
    </location>
</feature>
<dbReference type="PRINTS" id="PR00633">
    <property type="entry name" value="RCCNDNSATION"/>
</dbReference>
<sequence>MAVTAGGSHSLALTADGAVWSWGWGNSGRLGHGDQQRQLLPKKVEAFAGRRVVAVSAGVSHSLALTAGGAVWSWGDGDYGQLGHGDTQDQLLPKRIEALAGQRVIAVSAGYSHSLALTADGAVWSWGGGDYGKLGHGDQQSQLLPKKVEAFTGQRVITVSAGGRHSLALAADGSVCSWGLGGDGRLGHGDEQRQLLPKKIEAFAGRRVVAVSAGSCHSLALAADGAVYAWGEGEHGCLGHGEDLSNQLLPKKVEAWSPGP</sequence>
<dbReference type="PROSITE" id="PS00626">
    <property type="entry name" value="RCC1_2"/>
    <property type="match status" value="5"/>
</dbReference>
<dbReference type="KEGG" id="ehx:EMIHUDRAFT_358730"/>
<dbReference type="PANTHER" id="PTHR22872:SF2">
    <property type="entry name" value="INHIBITOR OF BRUTON TYROSINE KINASE"/>
    <property type="match status" value="1"/>
</dbReference>
<dbReference type="SUPFAM" id="SSF50985">
    <property type="entry name" value="RCC1/BLIP-II"/>
    <property type="match status" value="1"/>
</dbReference>
<dbReference type="GeneID" id="17254973"/>